<keyword evidence="4" id="KW-0807">Transducer</keyword>
<comment type="caution">
    <text evidence="6">The sequence shown here is derived from an EMBL/GenBank/DDBJ whole genome shotgun (WGS) entry which is preliminary data.</text>
</comment>
<evidence type="ECO:0000313" key="6">
    <source>
        <dbReference type="EMBL" id="KAK7085847.1"/>
    </source>
</evidence>
<keyword evidence="3" id="KW-0675">Receptor</keyword>
<dbReference type="GO" id="GO:0008188">
    <property type="term" value="F:neuropeptide receptor activity"/>
    <property type="evidence" value="ECO:0007669"/>
    <property type="project" value="TreeGrafter"/>
</dbReference>
<proteinExistence type="predicted"/>
<dbReference type="SUPFAM" id="SSF81321">
    <property type="entry name" value="Family A G protein-coupled receptor-like"/>
    <property type="match status" value="1"/>
</dbReference>
<protein>
    <submittedName>
        <fullName evidence="6">Uncharacterized protein</fullName>
    </submittedName>
</protein>
<keyword evidence="5" id="KW-0472">Membrane</keyword>
<dbReference type="GO" id="GO:0005886">
    <property type="term" value="C:plasma membrane"/>
    <property type="evidence" value="ECO:0007669"/>
    <property type="project" value="TreeGrafter"/>
</dbReference>
<dbReference type="PANTHER" id="PTHR24243:SF208">
    <property type="entry name" value="PYROKININ-1 RECEPTOR"/>
    <property type="match status" value="1"/>
</dbReference>
<organism evidence="6 7">
    <name type="scientific">Halocaridina rubra</name>
    <name type="common">Hawaiian red shrimp</name>
    <dbReference type="NCBI Taxonomy" id="373956"/>
    <lineage>
        <taxon>Eukaryota</taxon>
        <taxon>Metazoa</taxon>
        <taxon>Ecdysozoa</taxon>
        <taxon>Arthropoda</taxon>
        <taxon>Crustacea</taxon>
        <taxon>Multicrustacea</taxon>
        <taxon>Malacostraca</taxon>
        <taxon>Eumalacostraca</taxon>
        <taxon>Eucarida</taxon>
        <taxon>Decapoda</taxon>
        <taxon>Pleocyemata</taxon>
        <taxon>Caridea</taxon>
        <taxon>Atyoidea</taxon>
        <taxon>Atyidae</taxon>
        <taxon>Halocaridina</taxon>
    </lineage>
</organism>
<comment type="subcellular location">
    <subcellularLocation>
        <location evidence="1">Membrane</location>
        <topology evidence="1">Multi-pass membrane protein</topology>
    </subcellularLocation>
</comment>
<dbReference type="EMBL" id="JAXCGZ010000535">
    <property type="protein sequence ID" value="KAK7085847.1"/>
    <property type="molecule type" value="Genomic_DNA"/>
</dbReference>
<sequence>MEMLKLFIFLGICYYLNSAINPVLYSVMSVRFRIAFRRSLCGGKKWARRQQYLSNTYGAHMHSNTSNILNRTREVSTTSTKYITRMGSKRMGAPEFCSRNGFNYVFEHMEIETTFE</sequence>
<feature type="transmembrane region" description="Helical" evidence="5">
    <location>
        <begin position="6"/>
        <end position="28"/>
    </location>
</feature>
<keyword evidence="2" id="KW-0297">G-protein coupled receptor</keyword>
<dbReference type="Gene3D" id="1.20.1070.10">
    <property type="entry name" value="Rhodopsin 7-helix transmembrane proteins"/>
    <property type="match status" value="1"/>
</dbReference>
<dbReference type="Proteomes" id="UP001381693">
    <property type="component" value="Unassembled WGS sequence"/>
</dbReference>
<gene>
    <name evidence="6" type="ORF">SK128_004105</name>
</gene>
<reference evidence="6 7" key="1">
    <citation type="submission" date="2023-11" db="EMBL/GenBank/DDBJ databases">
        <title>Halocaridina rubra genome assembly.</title>
        <authorList>
            <person name="Smith C."/>
        </authorList>
    </citation>
    <scope>NUCLEOTIDE SEQUENCE [LARGE SCALE GENOMIC DNA]</scope>
    <source>
        <strain evidence="6">EP-1</strain>
        <tissue evidence="6">Whole</tissue>
    </source>
</reference>
<keyword evidence="5" id="KW-1133">Transmembrane helix</keyword>
<keyword evidence="7" id="KW-1185">Reference proteome</keyword>
<evidence type="ECO:0000256" key="1">
    <source>
        <dbReference type="ARBA" id="ARBA00004141"/>
    </source>
</evidence>
<evidence type="ECO:0000256" key="4">
    <source>
        <dbReference type="ARBA" id="ARBA00023224"/>
    </source>
</evidence>
<keyword evidence="5" id="KW-0812">Transmembrane</keyword>
<dbReference type="AlphaFoldDB" id="A0AAN8XLP8"/>
<evidence type="ECO:0000313" key="7">
    <source>
        <dbReference type="Proteomes" id="UP001381693"/>
    </source>
</evidence>
<evidence type="ECO:0000256" key="3">
    <source>
        <dbReference type="ARBA" id="ARBA00023170"/>
    </source>
</evidence>
<name>A0AAN8XLP8_HALRR</name>
<evidence type="ECO:0000256" key="5">
    <source>
        <dbReference type="SAM" id="Phobius"/>
    </source>
</evidence>
<accession>A0AAN8XLP8</accession>
<evidence type="ECO:0000256" key="2">
    <source>
        <dbReference type="ARBA" id="ARBA00023040"/>
    </source>
</evidence>
<dbReference type="PANTHER" id="PTHR24243">
    <property type="entry name" value="G-PROTEIN COUPLED RECEPTOR"/>
    <property type="match status" value="1"/>
</dbReference>